<reference evidence="1" key="1">
    <citation type="submission" date="2023-10" db="EMBL/GenBank/DDBJ databases">
        <title>A new archaeal virus that suppresses the transcription of host immunity genes.</title>
        <authorList>
            <person name="Turgeman-Grott I."/>
            <person name="Golan N."/>
            <person name="Neri U."/>
            <person name="Naki D."/>
            <person name="Altman N."/>
            <person name="Eizenshtein K."/>
            <person name="Choudhary D."/>
            <person name="Levi R."/>
            <person name="Himani H."/>
            <person name="Reshef L."/>
            <person name="Papke T.R."/>
            <person name="Gophna U."/>
        </authorList>
    </citation>
    <scope>NUCLEOTIDE SEQUENCE</scope>
    <source>
        <strain evidence="1">Atlit-48N</strain>
    </source>
</reference>
<evidence type="ECO:0000313" key="2">
    <source>
        <dbReference type="Proteomes" id="UP000257089"/>
    </source>
</evidence>
<sequence length="66" mass="7364">MSYRHSTDRVDGTMLVECPNDPEHITFEIELSCSESKPSELFLIEECPDCGSDLSTIESVTPTEVL</sequence>
<dbReference type="Proteomes" id="UP000257089">
    <property type="component" value="Chromosome"/>
</dbReference>
<proteinExistence type="predicted"/>
<name>A0ACD5HZD1_9EURY</name>
<organism evidence="1 2">
    <name type="scientific">Haloferax sp. Atlit-48N</name>
    <dbReference type="NCBI Taxonomy" id="2077198"/>
    <lineage>
        <taxon>Archaea</taxon>
        <taxon>Methanobacteriati</taxon>
        <taxon>Methanobacteriota</taxon>
        <taxon>Stenosarchaea group</taxon>
        <taxon>Halobacteria</taxon>
        <taxon>Halobacteriales</taxon>
        <taxon>Haloferacaceae</taxon>
        <taxon>Haloferax</taxon>
    </lineage>
</organism>
<dbReference type="EMBL" id="CP137689">
    <property type="protein sequence ID" value="XRJ20014.1"/>
    <property type="molecule type" value="Genomic_DNA"/>
</dbReference>
<gene>
    <name evidence="1" type="ORF">DEQ67_001415</name>
</gene>
<evidence type="ECO:0000313" key="1">
    <source>
        <dbReference type="EMBL" id="XRJ20014.1"/>
    </source>
</evidence>
<protein>
    <submittedName>
        <fullName evidence="1">Uncharacterized protein</fullName>
    </submittedName>
</protein>
<accession>A0ACD5HZD1</accession>